<organism evidence="7 8">
    <name type="scientific">Plectus sambesii</name>
    <dbReference type="NCBI Taxonomy" id="2011161"/>
    <lineage>
        <taxon>Eukaryota</taxon>
        <taxon>Metazoa</taxon>
        <taxon>Ecdysozoa</taxon>
        <taxon>Nematoda</taxon>
        <taxon>Chromadorea</taxon>
        <taxon>Plectida</taxon>
        <taxon>Plectina</taxon>
        <taxon>Plectoidea</taxon>
        <taxon>Plectidae</taxon>
        <taxon>Plectus</taxon>
    </lineage>
</organism>
<dbReference type="InterPro" id="IPR051838">
    <property type="entry name" value="ARTD_PARP"/>
</dbReference>
<dbReference type="InterPro" id="IPR012317">
    <property type="entry name" value="Poly(ADP-ribose)pol_cat_dom"/>
</dbReference>
<dbReference type="PANTHER" id="PTHR21328">
    <property type="entry name" value="POLY ADP-RIBOSE POLYMERASE FAMILY, MEMBER PARP"/>
    <property type="match status" value="1"/>
</dbReference>
<dbReference type="Gene3D" id="3.90.228.10">
    <property type="match status" value="1"/>
</dbReference>
<accession>A0A914ULH2</accession>
<evidence type="ECO:0000256" key="4">
    <source>
        <dbReference type="ARBA" id="ARBA00023027"/>
    </source>
</evidence>
<keyword evidence="4" id="KW-0520">NAD</keyword>
<evidence type="ECO:0000313" key="8">
    <source>
        <dbReference type="WBParaSite" id="PSAMB.scaffold10869size3774.g33672.t1"/>
    </source>
</evidence>
<evidence type="ECO:0000256" key="5">
    <source>
        <dbReference type="ARBA" id="ARBA00024347"/>
    </source>
</evidence>
<keyword evidence="7" id="KW-1185">Reference proteome</keyword>
<protein>
    <submittedName>
        <fullName evidence="8">PARP catalytic domain-containing protein</fullName>
    </submittedName>
</protein>
<dbReference type="GO" id="GO:0003950">
    <property type="term" value="F:NAD+ poly-ADP-ribosyltransferase activity"/>
    <property type="evidence" value="ECO:0007669"/>
    <property type="project" value="InterPro"/>
</dbReference>
<dbReference type="WBParaSite" id="PSAMB.scaffold10869size3774.g33672.t1">
    <property type="protein sequence ID" value="PSAMB.scaffold10869size3774.g33672.t1"/>
    <property type="gene ID" value="PSAMB.scaffold10869size3774.g33672"/>
</dbReference>
<evidence type="ECO:0000259" key="6">
    <source>
        <dbReference type="Pfam" id="PF00644"/>
    </source>
</evidence>
<comment type="similarity">
    <text evidence="5">Belongs to the ARTD/PARP family.</text>
</comment>
<name>A0A914ULH2_9BILA</name>
<evidence type="ECO:0000256" key="2">
    <source>
        <dbReference type="ARBA" id="ARBA00022679"/>
    </source>
</evidence>
<reference evidence="8" key="1">
    <citation type="submission" date="2022-11" db="UniProtKB">
        <authorList>
            <consortium name="WormBaseParasite"/>
        </authorList>
    </citation>
    <scope>IDENTIFICATION</scope>
</reference>
<dbReference type="Pfam" id="PF00644">
    <property type="entry name" value="PARP"/>
    <property type="match status" value="1"/>
</dbReference>
<dbReference type="SUPFAM" id="SSF56399">
    <property type="entry name" value="ADP-ribosylation"/>
    <property type="match status" value="1"/>
</dbReference>
<dbReference type="Proteomes" id="UP000887566">
    <property type="component" value="Unplaced"/>
</dbReference>
<evidence type="ECO:0000313" key="7">
    <source>
        <dbReference type="Proteomes" id="UP000887566"/>
    </source>
</evidence>
<keyword evidence="2" id="KW-0808">Transferase</keyword>
<sequence length="670" mass="74838">MGNIMSRQNGTRSAQCPISRREQSAIDAKKVKETDADSQLCGFAVVENSDNVELNFRAVIGENVRAVTICCSDDYPDNTVVTVEAYDTVCMSRATVAEVVDFVRGQLLQQLSPSPPNTDSFGESNEMCDSVEDDDFDEYLMENSLPDVVEVNEQLLRDLEELRSFYENPDCAIFHYYSSLEHADIHLLISCASLQKLGIEAWALNADEPIVIKLSEVHVSHYRSTIGYPTVEVFLQSKHDKKSAVTRQLEFIIEKFMAEEWRVKPSTTSGDNVLMMLLKKVICRLPTLNDHCVLCDEEQQYKGMLMPSVCLNSLCVFRYQTLGVMADVAALSEWTALPDLTELSHMTALSAQPEVIDLLFEFLRAACLSHRAWLILDPYPTIHDPDSTVTKPVLAFDRENGTKGIERLKNVLVDVKCRRRLALGDYEYVSAHPTLLRSTVQWMLSSNRALLVKLNELRLSNIFGNCRQFLMLTDSPAKEAAFRKARTLAGGSTFLFHGSKLDNWHSILRKGLLVASGTKYQVHGAAYGPGIYLSDQLPLSFGYASQITMCSYGAAVTDIVCCDHSCCAQVRSSIYCICLLLLFSAPGDADRFLRSTTAVVAVCEVIRTDALNQHDCSHIYTLKNAEHCCTRLLLVFEDNLAPNVTLDTETCGILRSAVADQMKRYASMNM</sequence>
<feature type="domain" description="PARP catalytic" evidence="6">
    <location>
        <begin position="481"/>
        <end position="548"/>
    </location>
</feature>
<dbReference type="AlphaFoldDB" id="A0A914ULH2"/>
<proteinExistence type="inferred from homology"/>
<keyword evidence="3" id="KW-0548">Nucleotidyltransferase</keyword>
<dbReference type="GO" id="GO:0016779">
    <property type="term" value="F:nucleotidyltransferase activity"/>
    <property type="evidence" value="ECO:0007669"/>
    <property type="project" value="UniProtKB-KW"/>
</dbReference>
<evidence type="ECO:0000256" key="3">
    <source>
        <dbReference type="ARBA" id="ARBA00022695"/>
    </source>
</evidence>
<keyword evidence="1" id="KW-0328">Glycosyltransferase</keyword>
<evidence type="ECO:0000256" key="1">
    <source>
        <dbReference type="ARBA" id="ARBA00022676"/>
    </source>
</evidence>